<organism evidence="1 2">
    <name type="scientific">Robbsia andropogonis</name>
    <dbReference type="NCBI Taxonomy" id="28092"/>
    <lineage>
        <taxon>Bacteria</taxon>
        <taxon>Pseudomonadati</taxon>
        <taxon>Pseudomonadota</taxon>
        <taxon>Betaproteobacteria</taxon>
        <taxon>Burkholderiales</taxon>
        <taxon>Burkholderiaceae</taxon>
        <taxon>Robbsia</taxon>
    </lineage>
</organism>
<gene>
    <name evidence="1" type="ORF">WM40_06960</name>
</gene>
<comment type="caution">
    <text evidence="1">The sequence shown here is derived from an EMBL/GenBank/DDBJ whole genome shotgun (WGS) entry which is preliminary data.</text>
</comment>
<sequence>MQFQRAQIPLRLVDGILWGRRRMTDVWVAFTGSRVRGPSCSAITGSAFNVIVTTAGVGEVMS</sequence>
<keyword evidence="2" id="KW-1185">Reference proteome</keyword>
<dbReference type="Proteomes" id="UP000033618">
    <property type="component" value="Unassembled WGS sequence"/>
</dbReference>
<proteinExistence type="predicted"/>
<accession>A0A0F5K279</accession>
<dbReference type="STRING" id="28092.WM40_06960"/>
<dbReference type="AlphaFoldDB" id="A0A0F5K279"/>
<reference evidence="1 2" key="1">
    <citation type="submission" date="2015-03" db="EMBL/GenBank/DDBJ databases">
        <title>Draft Genome Sequence of Burkholderia andropogonis type strain ICMP2807, isolated from Sorghum bicolor.</title>
        <authorList>
            <person name="Lopes-Santos L."/>
            <person name="Castro D.B."/>
            <person name="Ottoboni L.M."/>
            <person name="Park D."/>
            <person name="Weirc B.S."/>
            <person name="Destefano S.A."/>
        </authorList>
    </citation>
    <scope>NUCLEOTIDE SEQUENCE [LARGE SCALE GENOMIC DNA]</scope>
    <source>
        <strain evidence="1 2">ICMP2807</strain>
    </source>
</reference>
<dbReference type="PATRIC" id="fig|28092.6.peg.1644"/>
<name>A0A0F5K279_9BURK</name>
<dbReference type="EMBL" id="LAQU01000005">
    <property type="protein sequence ID" value="KKB64226.1"/>
    <property type="molecule type" value="Genomic_DNA"/>
</dbReference>
<evidence type="ECO:0000313" key="2">
    <source>
        <dbReference type="Proteomes" id="UP000033618"/>
    </source>
</evidence>
<evidence type="ECO:0000313" key="1">
    <source>
        <dbReference type="EMBL" id="KKB64226.1"/>
    </source>
</evidence>
<protein>
    <submittedName>
        <fullName evidence="1">Uncharacterized protein</fullName>
    </submittedName>
</protein>
<dbReference type="RefSeq" id="WP_046152516.1">
    <property type="nucleotide sequence ID" value="NZ_CADFGU010000003.1"/>
</dbReference>